<proteinExistence type="predicted"/>
<name>A0A8H3EBP7_9LECA</name>
<evidence type="ECO:0000313" key="2">
    <source>
        <dbReference type="Proteomes" id="UP000664169"/>
    </source>
</evidence>
<sequence>MVNFYVSPFITTAQGVKLKFQALVNAPGVDKFRLGAKAIADGDLVNIRVAGNNTFLDSFPLENLESEFQFEAELRIDQKYCAGLRHKPYSLLLEIESALRKANPSDLNEQGFTCLNGEQWGLVANDIKPCPPDLTTEIEQTAYKAIQDAVREAAFYLLRRLADSNSLTHIPLIFKQLHVICWAVNGQEFFAAAKKQIQEDLDKLAQRDPEKLRQEEIEDHKEFLLNNLVALYFTGPALEENDRLVRLNFYRRRLSYSGHLLFWPSV</sequence>
<organism evidence="1 2">
    <name type="scientific">Gomphillus americanus</name>
    <dbReference type="NCBI Taxonomy" id="1940652"/>
    <lineage>
        <taxon>Eukaryota</taxon>
        <taxon>Fungi</taxon>
        <taxon>Dikarya</taxon>
        <taxon>Ascomycota</taxon>
        <taxon>Pezizomycotina</taxon>
        <taxon>Lecanoromycetes</taxon>
        <taxon>OSLEUM clade</taxon>
        <taxon>Ostropomycetidae</taxon>
        <taxon>Ostropales</taxon>
        <taxon>Graphidaceae</taxon>
        <taxon>Gomphilloideae</taxon>
        <taxon>Gomphillus</taxon>
    </lineage>
</organism>
<dbReference type="AlphaFoldDB" id="A0A8H3EBP7"/>
<protein>
    <submittedName>
        <fullName evidence="1">Uncharacterized protein</fullName>
    </submittedName>
</protein>
<dbReference type="Proteomes" id="UP000664169">
    <property type="component" value="Unassembled WGS sequence"/>
</dbReference>
<comment type="caution">
    <text evidence="1">The sequence shown here is derived from an EMBL/GenBank/DDBJ whole genome shotgun (WGS) entry which is preliminary data.</text>
</comment>
<reference evidence="1" key="1">
    <citation type="submission" date="2021-03" db="EMBL/GenBank/DDBJ databases">
        <authorList>
            <person name="Tagirdzhanova G."/>
        </authorList>
    </citation>
    <scope>NUCLEOTIDE SEQUENCE</scope>
</reference>
<keyword evidence="2" id="KW-1185">Reference proteome</keyword>
<gene>
    <name evidence="1" type="ORF">GOMPHAMPRED_000361</name>
</gene>
<accession>A0A8H3EBP7</accession>
<dbReference type="EMBL" id="CAJPDQ010000001">
    <property type="protein sequence ID" value="CAF9903544.1"/>
    <property type="molecule type" value="Genomic_DNA"/>
</dbReference>
<evidence type="ECO:0000313" key="1">
    <source>
        <dbReference type="EMBL" id="CAF9903544.1"/>
    </source>
</evidence>